<dbReference type="GO" id="GO:0006355">
    <property type="term" value="P:regulation of DNA-templated transcription"/>
    <property type="evidence" value="ECO:0007669"/>
    <property type="project" value="InterPro"/>
</dbReference>
<evidence type="ECO:0000259" key="4">
    <source>
        <dbReference type="PROSITE" id="PS50043"/>
    </source>
</evidence>
<keyword evidence="3" id="KW-0804">Transcription</keyword>
<reference evidence="5 6" key="1">
    <citation type="submission" date="2019-07" db="EMBL/GenBank/DDBJ databases">
        <title>Whole genome shotgun sequence of Microvirga aerophila NBRC 106136.</title>
        <authorList>
            <person name="Hosoyama A."/>
            <person name="Uohara A."/>
            <person name="Ohji S."/>
            <person name="Ichikawa N."/>
        </authorList>
    </citation>
    <scope>NUCLEOTIDE SEQUENCE [LARGE SCALE GENOMIC DNA]</scope>
    <source>
        <strain evidence="5 6">NBRC 106136</strain>
    </source>
</reference>
<evidence type="ECO:0000256" key="1">
    <source>
        <dbReference type="ARBA" id="ARBA00023015"/>
    </source>
</evidence>
<keyword evidence="2" id="KW-0238">DNA-binding</keyword>
<dbReference type="InterPro" id="IPR016032">
    <property type="entry name" value="Sig_transdc_resp-reg_C-effctor"/>
</dbReference>
<dbReference type="PRINTS" id="PR00038">
    <property type="entry name" value="HTHLUXR"/>
</dbReference>
<dbReference type="PROSITE" id="PS50043">
    <property type="entry name" value="HTH_LUXR_2"/>
    <property type="match status" value="1"/>
</dbReference>
<keyword evidence="6" id="KW-1185">Reference proteome</keyword>
<feature type="domain" description="HTH luxR-type" evidence="4">
    <location>
        <begin position="178"/>
        <end position="243"/>
    </location>
</feature>
<dbReference type="PANTHER" id="PTHR44688:SF16">
    <property type="entry name" value="DNA-BINDING TRANSCRIPTIONAL ACTIVATOR DEVR_DOSR"/>
    <property type="match status" value="1"/>
</dbReference>
<comment type="caution">
    <text evidence="5">The sequence shown here is derived from an EMBL/GenBank/DDBJ whole genome shotgun (WGS) entry which is preliminary data.</text>
</comment>
<evidence type="ECO:0000313" key="6">
    <source>
        <dbReference type="Proteomes" id="UP000321085"/>
    </source>
</evidence>
<protein>
    <recommendedName>
        <fullName evidence="4">HTH luxR-type domain-containing protein</fullName>
    </recommendedName>
</protein>
<dbReference type="Proteomes" id="UP000321085">
    <property type="component" value="Unassembled WGS sequence"/>
</dbReference>
<evidence type="ECO:0000256" key="2">
    <source>
        <dbReference type="ARBA" id="ARBA00023125"/>
    </source>
</evidence>
<dbReference type="PANTHER" id="PTHR44688">
    <property type="entry name" value="DNA-BINDING TRANSCRIPTIONAL ACTIVATOR DEVR_DOSR"/>
    <property type="match status" value="1"/>
</dbReference>
<accession>A0A512BKD1</accession>
<name>A0A512BKD1_9HYPH</name>
<dbReference type="InterPro" id="IPR000792">
    <property type="entry name" value="Tscrpt_reg_LuxR_C"/>
</dbReference>
<dbReference type="PROSITE" id="PS00622">
    <property type="entry name" value="HTH_LUXR_1"/>
    <property type="match status" value="1"/>
</dbReference>
<evidence type="ECO:0000313" key="5">
    <source>
        <dbReference type="EMBL" id="GEO12398.1"/>
    </source>
</evidence>
<dbReference type="Gene3D" id="3.40.50.2300">
    <property type="match status" value="1"/>
</dbReference>
<organism evidence="5 6">
    <name type="scientific">Microvirga aerophila</name>
    <dbReference type="NCBI Taxonomy" id="670291"/>
    <lineage>
        <taxon>Bacteria</taxon>
        <taxon>Pseudomonadati</taxon>
        <taxon>Pseudomonadota</taxon>
        <taxon>Alphaproteobacteria</taxon>
        <taxon>Hyphomicrobiales</taxon>
        <taxon>Methylobacteriaceae</taxon>
        <taxon>Microvirga</taxon>
    </lineage>
</organism>
<dbReference type="Pfam" id="PF00196">
    <property type="entry name" value="GerE"/>
    <property type="match status" value="1"/>
</dbReference>
<sequence length="269" mass="29199">MIEVNGNIVTQARSGLDGVSTGASAPVLAILLGENALLFTGLKHLLSGTRFVVTEMAWGDSLPQIPHDRPVLFIVSASHWTDESISTIRHLKTQCPIGRVCMLADDFDITRVMEAYEAGVDGFCLMTADRDVLTRSLDLIALGEDILPSGIVLSVLAQLSRQAGSQPRHASNDKTRVSIPIAHKLSVREGEILRGLMEGEPNKVIARRFGLSEATVKVHVKAILRKIGAKNRTQAAMWASDHIVTENGDSAGPMNTNYKIDGEHRSFAR</sequence>
<gene>
    <name evidence="5" type="ORF">MAE02_00940</name>
</gene>
<dbReference type="SUPFAM" id="SSF46894">
    <property type="entry name" value="C-terminal effector domain of the bipartite response regulators"/>
    <property type="match status" value="1"/>
</dbReference>
<dbReference type="OrthoDB" id="9814495at2"/>
<dbReference type="CDD" id="cd06170">
    <property type="entry name" value="LuxR_C_like"/>
    <property type="match status" value="1"/>
</dbReference>
<evidence type="ECO:0000256" key="3">
    <source>
        <dbReference type="ARBA" id="ARBA00023163"/>
    </source>
</evidence>
<keyword evidence="1" id="KW-0805">Transcription regulation</keyword>
<dbReference type="RefSeq" id="WP_114184304.1">
    <property type="nucleotide sequence ID" value="NZ_BJYU01000001.1"/>
</dbReference>
<dbReference type="SMART" id="SM00421">
    <property type="entry name" value="HTH_LUXR"/>
    <property type="match status" value="1"/>
</dbReference>
<dbReference type="AlphaFoldDB" id="A0A512BKD1"/>
<dbReference type="GO" id="GO:0003677">
    <property type="term" value="F:DNA binding"/>
    <property type="evidence" value="ECO:0007669"/>
    <property type="project" value="UniProtKB-KW"/>
</dbReference>
<proteinExistence type="predicted"/>
<dbReference type="EMBL" id="BJYU01000001">
    <property type="protein sequence ID" value="GEO12398.1"/>
    <property type="molecule type" value="Genomic_DNA"/>
</dbReference>